<organism evidence="1 2">
    <name type="scientific">Micromonospora vulcania</name>
    <dbReference type="NCBI Taxonomy" id="1441873"/>
    <lineage>
        <taxon>Bacteria</taxon>
        <taxon>Bacillati</taxon>
        <taxon>Actinomycetota</taxon>
        <taxon>Actinomycetes</taxon>
        <taxon>Micromonosporales</taxon>
        <taxon>Micromonosporaceae</taxon>
        <taxon>Micromonospora</taxon>
    </lineage>
</organism>
<dbReference type="RefSeq" id="WP_377515616.1">
    <property type="nucleotide sequence ID" value="NZ_JBHSQS010000028.1"/>
</dbReference>
<keyword evidence="2" id="KW-1185">Reference proteome</keyword>
<sequence length="278" mass="30656">MIRRDQEGSSTVINPPTGSAAATVVQQARWGAEEILDLLYAGFQHSRTVAPDVDAVRAAADLVAQQMVLVRQADTDLIAALRGALTLADHEIRDSSAAIEERYRQFVDLVRRWIIFAVNTGALSVPDANDALRYLTMPPPLRTHFEATVHTPLAIETDADNSDEAVAAAERLLRVELRCLRDASIHPTKQWQLRLRALDETPPTSNVSGERGSRYRIVFVVPLVVEVKALDPRGAISVAVDVVANDLDRLEVARAHTDKIRAVDVVPVHHHEYDFGTD</sequence>
<reference evidence="2" key="1">
    <citation type="journal article" date="2019" name="Int. J. Syst. Evol. Microbiol.">
        <title>The Global Catalogue of Microorganisms (GCM) 10K type strain sequencing project: providing services to taxonomists for standard genome sequencing and annotation.</title>
        <authorList>
            <consortium name="The Broad Institute Genomics Platform"/>
            <consortium name="The Broad Institute Genome Sequencing Center for Infectious Disease"/>
            <person name="Wu L."/>
            <person name="Ma J."/>
        </authorList>
    </citation>
    <scope>NUCLEOTIDE SEQUENCE [LARGE SCALE GENOMIC DNA]</scope>
    <source>
        <strain evidence="2">CGMCC 4.7144</strain>
    </source>
</reference>
<name>A0ABW1HD61_9ACTN</name>
<protein>
    <submittedName>
        <fullName evidence="1">Uncharacterized protein</fullName>
    </submittedName>
</protein>
<dbReference type="EMBL" id="JBHSQS010000028">
    <property type="protein sequence ID" value="MFC5927248.1"/>
    <property type="molecule type" value="Genomic_DNA"/>
</dbReference>
<dbReference type="Proteomes" id="UP001596226">
    <property type="component" value="Unassembled WGS sequence"/>
</dbReference>
<comment type="caution">
    <text evidence="1">The sequence shown here is derived from an EMBL/GenBank/DDBJ whole genome shotgun (WGS) entry which is preliminary data.</text>
</comment>
<evidence type="ECO:0000313" key="1">
    <source>
        <dbReference type="EMBL" id="MFC5927248.1"/>
    </source>
</evidence>
<proteinExistence type="predicted"/>
<accession>A0ABW1HD61</accession>
<gene>
    <name evidence="1" type="ORF">ACFQGL_28300</name>
</gene>
<evidence type="ECO:0000313" key="2">
    <source>
        <dbReference type="Proteomes" id="UP001596226"/>
    </source>
</evidence>